<protein>
    <recommendedName>
        <fullName evidence="1">ISXO2-like transposase domain-containing protein</fullName>
    </recommendedName>
</protein>
<proteinExistence type="predicted"/>
<evidence type="ECO:0000259" key="1">
    <source>
        <dbReference type="SMART" id="SM01126"/>
    </source>
</evidence>
<organism evidence="2 3">
    <name type="scientific">Anncaliia algerae PRA339</name>
    <dbReference type="NCBI Taxonomy" id="1288291"/>
    <lineage>
        <taxon>Eukaryota</taxon>
        <taxon>Fungi</taxon>
        <taxon>Fungi incertae sedis</taxon>
        <taxon>Microsporidia</taxon>
        <taxon>Tubulinosematoidea</taxon>
        <taxon>Tubulinosematidae</taxon>
        <taxon>Anncaliia</taxon>
    </lineage>
</organism>
<dbReference type="SMART" id="SM01126">
    <property type="entry name" value="DDE_Tnp_IS1595"/>
    <property type="match status" value="1"/>
</dbReference>
<reference evidence="3" key="1">
    <citation type="submission" date="2013-02" db="EMBL/GenBank/DDBJ databases">
        <authorList>
            <consortium name="The Broad Institute Genome Sequencing Platform"/>
            <person name="Cuomo C."/>
            <person name="Becnel J."/>
            <person name="Sanscrainte N."/>
            <person name="Walker B."/>
            <person name="Young S.K."/>
            <person name="Zeng Q."/>
            <person name="Gargeya S."/>
            <person name="Fitzgerald M."/>
            <person name="Haas B."/>
            <person name="Abouelleil A."/>
            <person name="Alvarado L."/>
            <person name="Arachchi H.M."/>
            <person name="Berlin A.M."/>
            <person name="Chapman S.B."/>
            <person name="Dewar J."/>
            <person name="Goldberg J."/>
            <person name="Griggs A."/>
            <person name="Gujja S."/>
            <person name="Hansen M."/>
            <person name="Howarth C."/>
            <person name="Imamovic A."/>
            <person name="Larimer J."/>
            <person name="McCowan C."/>
            <person name="Murphy C."/>
            <person name="Neiman D."/>
            <person name="Pearson M."/>
            <person name="Priest M."/>
            <person name="Roberts A."/>
            <person name="Saif S."/>
            <person name="Shea T."/>
            <person name="Sisk P."/>
            <person name="Sykes S."/>
            <person name="Wortman J."/>
            <person name="Nusbaum C."/>
            <person name="Birren B."/>
        </authorList>
    </citation>
    <scope>NUCLEOTIDE SEQUENCE [LARGE SCALE GENOMIC DNA]</scope>
    <source>
        <strain evidence="3">PRA339</strain>
    </source>
</reference>
<dbReference type="STRING" id="1288291.A0A059F448"/>
<dbReference type="PANTHER" id="PTHR47163:SF2">
    <property type="entry name" value="SI:DKEY-17M8.2"/>
    <property type="match status" value="1"/>
</dbReference>
<name>A0A059F448_9MICR</name>
<dbReference type="InterPro" id="IPR024445">
    <property type="entry name" value="Tnp_ISXO2-like"/>
</dbReference>
<gene>
    <name evidence="2" type="ORF">H312_00613</name>
</gene>
<feature type="non-terminal residue" evidence="2">
    <location>
        <position position="1"/>
    </location>
</feature>
<dbReference type="VEuPathDB" id="MicrosporidiaDB:H312_00613"/>
<keyword evidence="3" id="KW-1185">Reference proteome</keyword>
<accession>A0A059F448</accession>
<dbReference type="HOGENOM" id="CLU_044348_0_3_1"/>
<evidence type="ECO:0000313" key="3">
    <source>
        <dbReference type="Proteomes" id="UP000030655"/>
    </source>
</evidence>
<reference evidence="2 3" key="2">
    <citation type="submission" date="2014-03" db="EMBL/GenBank/DDBJ databases">
        <title>The Genome Sequence of Anncaliia algerae insect isolate PRA339.</title>
        <authorList>
            <consortium name="The Broad Institute Genome Sequencing Platform"/>
            <consortium name="The Broad Institute Genome Sequencing Center for Infectious Disease"/>
            <person name="Cuomo C."/>
            <person name="Becnel J."/>
            <person name="Sanscrainte N."/>
            <person name="Walker B."/>
            <person name="Young S.K."/>
            <person name="Zeng Q."/>
            <person name="Gargeya S."/>
            <person name="Fitzgerald M."/>
            <person name="Haas B."/>
            <person name="Abouelleil A."/>
            <person name="Alvarado L."/>
            <person name="Arachchi H.M."/>
            <person name="Berlin A.M."/>
            <person name="Chapman S.B."/>
            <person name="Dewar J."/>
            <person name="Goldberg J."/>
            <person name="Griggs A."/>
            <person name="Gujja S."/>
            <person name="Hansen M."/>
            <person name="Howarth C."/>
            <person name="Imamovic A."/>
            <person name="Larimer J."/>
            <person name="McCowan C."/>
            <person name="Murphy C."/>
            <person name="Neiman D."/>
            <person name="Pearson M."/>
            <person name="Priest M."/>
            <person name="Roberts A."/>
            <person name="Saif S."/>
            <person name="Shea T."/>
            <person name="Sisk P."/>
            <person name="Sykes S."/>
            <person name="Wortman J."/>
            <person name="Nusbaum C."/>
            <person name="Birren B."/>
        </authorList>
    </citation>
    <scope>NUCLEOTIDE SEQUENCE [LARGE SCALE GENOMIC DNA]</scope>
    <source>
        <strain evidence="2 3">PRA339</strain>
    </source>
</reference>
<dbReference type="AlphaFoldDB" id="A0A059F448"/>
<dbReference type="OrthoDB" id="6611384at2759"/>
<feature type="domain" description="ISXO2-like transposase" evidence="1">
    <location>
        <begin position="61"/>
        <end position="203"/>
    </location>
</feature>
<dbReference type="EMBL" id="KK365134">
    <property type="protein sequence ID" value="KCZ81970.1"/>
    <property type="molecule type" value="Genomic_DNA"/>
</dbReference>
<dbReference type="Proteomes" id="UP000030655">
    <property type="component" value="Unassembled WGS sequence"/>
</dbReference>
<evidence type="ECO:0000313" key="2">
    <source>
        <dbReference type="EMBL" id="KCZ81970.1"/>
    </source>
</evidence>
<dbReference type="Pfam" id="PF12762">
    <property type="entry name" value="DDE_Tnp_IS1595"/>
    <property type="match status" value="1"/>
</dbReference>
<dbReference type="PANTHER" id="PTHR47163">
    <property type="entry name" value="DDE_TNP_IS1595 DOMAIN-CONTAINING PROTEIN"/>
    <property type="match status" value="1"/>
</dbReference>
<sequence>FLIQKKDLCEILDLIYFWCLDLTQNKTRIEAFTDSCDTIYRWYKTLSMQAYKIMINLSPRKIGGIGHVVEIDESKFSKRKYNIGRNIRSPWVVGGIDILTGDVFFTEVFFRNKETLSRVLLENVEYGTTIITDCWAGYVNLEELGFLHLTVNHSENFVDPFTGANTQAIENRWSIYKRKFRSRYITCNSELPYYFAEFIFKSKFKENSFEQIMRNLNKFE</sequence>
<dbReference type="InterPro" id="IPR053164">
    <property type="entry name" value="IS1016-like_transposase"/>
</dbReference>